<reference evidence="2 3" key="1">
    <citation type="journal article" date="2023" name="Commun. Biol.">
        <title>Genome analysis of Parmales, the sister group of diatoms, reveals the evolutionary specialization of diatoms from phago-mixotrophs to photoautotrophs.</title>
        <authorList>
            <person name="Ban H."/>
            <person name="Sato S."/>
            <person name="Yoshikawa S."/>
            <person name="Yamada K."/>
            <person name="Nakamura Y."/>
            <person name="Ichinomiya M."/>
            <person name="Sato N."/>
            <person name="Blanc-Mathieu R."/>
            <person name="Endo H."/>
            <person name="Kuwata A."/>
            <person name="Ogata H."/>
        </authorList>
    </citation>
    <scope>NUCLEOTIDE SEQUENCE [LARGE SCALE GENOMIC DNA]</scope>
</reference>
<feature type="transmembrane region" description="Helical" evidence="1">
    <location>
        <begin position="594"/>
        <end position="613"/>
    </location>
</feature>
<dbReference type="PANTHER" id="PTHR45661">
    <property type="entry name" value="SURFACE ANTIGEN"/>
    <property type="match status" value="1"/>
</dbReference>
<accession>A0ABQ6MM69</accession>
<keyword evidence="1" id="KW-0472">Membrane</keyword>
<gene>
    <name evidence="2" type="ORF">TeGR_g13378</name>
</gene>
<dbReference type="InterPro" id="IPR032675">
    <property type="entry name" value="LRR_dom_sf"/>
</dbReference>
<feature type="transmembrane region" description="Helical" evidence="1">
    <location>
        <begin position="320"/>
        <end position="338"/>
    </location>
</feature>
<feature type="non-terminal residue" evidence="2">
    <location>
        <position position="1"/>
    </location>
</feature>
<dbReference type="Pfam" id="PF13306">
    <property type="entry name" value="LRR_5"/>
    <property type="match status" value="2"/>
</dbReference>
<proteinExistence type="predicted"/>
<dbReference type="InterPro" id="IPR026906">
    <property type="entry name" value="LRR_5"/>
</dbReference>
<protein>
    <submittedName>
        <fullName evidence="2">Uncharacterized protein</fullName>
    </submittedName>
</protein>
<comment type="caution">
    <text evidence="2">The sequence shown here is derived from an EMBL/GenBank/DDBJ whole genome shotgun (WGS) entry which is preliminary data.</text>
</comment>
<organism evidence="2 3">
    <name type="scientific">Tetraparma gracilis</name>
    <dbReference type="NCBI Taxonomy" id="2962635"/>
    <lineage>
        <taxon>Eukaryota</taxon>
        <taxon>Sar</taxon>
        <taxon>Stramenopiles</taxon>
        <taxon>Ochrophyta</taxon>
        <taxon>Bolidophyceae</taxon>
        <taxon>Parmales</taxon>
        <taxon>Triparmaceae</taxon>
        <taxon>Tetraparma</taxon>
    </lineage>
</organism>
<evidence type="ECO:0000313" key="3">
    <source>
        <dbReference type="Proteomes" id="UP001165060"/>
    </source>
</evidence>
<feature type="transmembrane region" description="Helical" evidence="1">
    <location>
        <begin position="232"/>
        <end position="251"/>
    </location>
</feature>
<sequence>DPPPSPSYAISNLVVSNAAAVPGGALTVDASSSPPLTVTACRFQRSGDTAILVTAGSLELAGVSFRYNLGEPADVSLPPPSTLAVLPSCADPSPFSGAASYLAPLSFSPASSLLSGSPGSYVCATPCPSPPPSEDAPSEDAACPVCPPGTHAGGGWGCVPCGPGDHRGRSGGRTADDCERCPADLVSSPDRSSCLDCSFGYVPSDAADECVPAEQCAAGTYALRGECADCELHVAAPLAAGSLLLFCLLVYHLLSSLKPMRLVLWRTLLSFFQAAHLATLIDVPLPVLARWLPFNVPWASVECVLRQLPFLGDAGWDAQWTYLATVYLFFMFGIWEWLSWRKVTGVSDAENIPFNNRTARNLCILFVSYAPLLQASAMMTMCTFDENFGSVLASDSRVACDDGPTRTVVLAHAYAVIALLGVGWPGLLLKRVFDELQYNRGAPHLLSIYGFLWETSAADNIFWEFVRLLRVFMLVMIPGCRWAKSARVQADWFIAIHVLYWALFEFVHPLPFYPQTPKLPKAFTRQILKSRKALKFHEFRPVKAPNFFHQLERWSIIALIVGSSATLNAISAVDEDDDEKLEMCGKIYYLTNMVYFAVMYVSCLIGPNVTWGFKNSDKVKPEPRVDPLHENIGNGLVMKGEEGGRGALKNGKSVYLVPRSWERVWRNHCLLIHHASDAIHPKVKEIMCLEAMRLRMKIQSHIMWYYERMLERFSVKMEDGDEEMLFRVSDHYDALINEMNADVLAIFGVPEEEGKSSNYRTNRSMTPRDSQADWYYLYMSQKGRWDDLHLWLNGNVDKTWLKKSYEDSKLSLATVFNCVRVNNVRKVLKARPEGESDWDRSALTDDDYDHVLDFPDQPKATIADQQETTVPPCITSLRNSGFAGHRYLRFVKFHDEHIEDIGSSAFKHSGVRFIKWPEKVTRIRKSMFQSCVELRCIELPSSVTHIEDDAFNGCVKLSNVSRPGEGMKGAFEDGEKTEVADVACSLPPKLEMLGERVFMSCKWLDKVTIPSTVLSIGVAAFQECSDLSQIELPDKLLEFPNDLFRKCRSLNRLIMPPSVISMGTGCFAEAGNLEGLVLSPRLTEIPAETFRKSRIRRWQVPKGITKIEQHAFAQCGQLERLTFEAGFPSIKSIHEDAFQGNFALWKKAEALGLNWTDKKLTTQVSQNIVKYFGFVEDASKYWGG</sequence>
<dbReference type="EMBL" id="BRYB01004311">
    <property type="protein sequence ID" value="GMI28956.1"/>
    <property type="molecule type" value="Genomic_DNA"/>
</dbReference>
<feature type="transmembrane region" description="Helical" evidence="1">
    <location>
        <begin position="407"/>
        <end position="427"/>
    </location>
</feature>
<name>A0ABQ6MM69_9STRA</name>
<keyword evidence="3" id="KW-1185">Reference proteome</keyword>
<dbReference type="InterPro" id="IPR053139">
    <property type="entry name" value="Surface_bspA-like"/>
</dbReference>
<keyword evidence="1" id="KW-1133">Transmembrane helix</keyword>
<keyword evidence="1" id="KW-0812">Transmembrane</keyword>
<evidence type="ECO:0000313" key="2">
    <source>
        <dbReference type="EMBL" id="GMI28956.1"/>
    </source>
</evidence>
<dbReference type="SUPFAM" id="SSF52058">
    <property type="entry name" value="L domain-like"/>
    <property type="match status" value="1"/>
</dbReference>
<dbReference type="PANTHER" id="PTHR45661:SF3">
    <property type="entry name" value="IG-LIKE DOMAIN-CONTAINING PROTEIN"/>
    <property type="match status" value="1"/>
</dbReference>
<dbReference type="Gene3D" id="3.80.10.10">
    <property type="entry name" value="Ribonuclease Inhibitor"/>
    <property type="match status" value="2"/>
</dbReference>
<evidence type="ECO:0000256" key="1">
    <source>
        <dbReference type="SAM" id="Phobius"/>
    </source>
</evidence>
<dbReference type="Proteomes" id="UP001165060">
    <property type="component" value="Unassembled WGS sequence"/>
</dbReference>
<feature type="transmembrane region" description="Helical" evidence="1">
    <location>
        <begin position="263"/>
        <end position="281"/>
    </location>
</feature>